<protein>
    <submittedName>
        <fullName evidence="3">Oxidoreductase</fullName>
    </submittedName>
</protein>
<dbReference type="SUPFAM" id="SSF51735">
    <property type="entry name" value="NAD(P)-binding Rossmann-fold domains"/>
    <property type="match status" value="1"/>
</dbReference>
<dbReference type="GO" id="GO:0016491">
    <property type="term" value="F:oxidoreductase activity"/>
    <property type="evidence" value="ECO:0007669"/>
    <property type="project" value="UniProtKB-KW"/>
</dbReference>
<reference evidence="3" key="1">
    <citation type="journal article" date="2020" name="Stud. Mycol.">
        <title>101 Dothideomycetes genomes: a test case for predicting lifestyles and emergence of pathogens.</title>
        <authorList>
            <person name="Haridas S."/>
            <person name="Albert R."/>
            <person name="Binder M."/>
            <person name="Bloem J."/>
            <person name="Labutti K."/>
            <person name="Salamov A."/>
            <person name="Andreopoulos B."/>
            <person name="Baker S."/>
            <person name="Barry K."/>
            <person name="Bills G."/>
            <person name="Bluhm B."/>
            <person name="Cannon C."/>
            <person name="Castanera R."/>
            <person name="Culley D."/>
            <person name="Daum C."/>
            <person name="Ezra D."/>
            <person name="Gonzalez J."/>
            <person name="Henrissat B."/>
            <person name="Kuo A."/>
            <person name="Liang C."/>
            <person name="Lipzen A."/>
            <person name="Lutzoni F."/>
            <person name="Magnuson J."/>
            <person name="Mondo S."/>
            <person name="Nolan M."/>
            <person name="Ohm R."/>
            <person name="Pangilinan J."/>
            <person name="Park H.-J."/>
            <person name="Ramirez L."/>
            <person name="Alfaro M."/>
            <person name="Sun H."/>
            <person name="Tritt A."/>
            <person name="Yoshinaga Y."/>
            <person name="Zwiers L.-H."/>
            <person name="Turgeon B."/>
            <person name="Goodwin S."/>
            <person name="Spatafora J."/>
            <person name="Crous P."/>
            <person name="Grigoriev I."/>
        </authorList>
    </citation>
    <scope>NUCLEOTIDE SEQUENCE</scope>
    <source>
        <strain evidence="3">CBS 109.77</strain>
    </source>
</reference>
<comment type="similarity">
    <text evidence="1">Belongs to the short-chain dehydrogenases/reductases (SDR) family.</text>
</comment>
<gene>
    <name evidence="3" type="ORF">K505DRAFT_409011</name>
</gene>
<proteinExistence type="inferred from homology"/>
<dbReference type="Gene3D" id="3.40.50.720">
    <property type="entry name" value="NAD(P)-binding Rossmann-like Domain"/>
    <property type="match status" value="1"/>
</dbReference>
<dbReference type="PANTHER" id="PTHR24320:SF154">
    <property type="entry name" value="OXIDOREDUCTASE, SHORT-CHAIN DEHYDROGENASE_REDUCTASE FAMILY (AFU_ORTHOLOGUE AFUA_2G04560)"/>
    <property type="match status" value="1"/>
</dbReference>
<dbReference type="AlphaFoldDB" id="A0A6A6X6U6"/>
<dbReference type="PRINTS" id="PR00081">
    <property type="entry name" value="GDHRDH"/>
</dbReference>
<evidence type="ECO:0000256" key="1">
    <source>
        <dbReference type="ARBA" id="ARBA00006484"/>
    </source>
</evidence>
<dbReference type="PANTHER" id="PTHR24320">
    <property type="entry name" value="RETINOL DEHYDROGENASE"/>
    <property type="match status" value="1"/>
</dbReference>
<keyword evidence="2" id="KW-0560">Oxidoreductase</keyword>
<evidence type="ECO:0000256" key="2">
    <source>
        <dbReference type="ARBA" id="ARBA00023002"/>
    </source>
</evidence>
<dbReference type="Proteomes" id="UP000799757">
    <property type="component" value="Unassembled WGS sequence"/>
</dbReference>
<dbReference type="OrthoDB" id="191139at2759"/>
<dbReference type="InterPro" id="IPR002347">
    <property type="entry name" value="SDR_fam"/>
</dbReference>
<dbReference type="EMBL" id="MU002001">
    <property type="protein sequence ID" value="KAF2791795.1"/>
    <property type="molecule type" value="Genomic_DNA"/>
</dbReference>
<organism evidence="3 4">
    <name type="scientific">Melanomma pulvis-pyrius CBS 109.77</name>
    <dbReference type="NCBI Taxonomy" id="1314802"/>
    <lineage>
        <taxon>Eukaryota</taxon>
        <taxon>Fungi</taxon>
        <taxon>Dikarya</taxon>
        <taxon>Ascomycota</taxon>
        <taxon>Pezizomycotina</taxon>
        <taxon>Dothideomycetes</taxon>
        <taxon>Pleosporomycetidae</taxon>
        <taxon>Pleosporales</taxon>
        <taxon>Melanommataceae</taxon>
        <taxon>Melanomma</taxon>
    </lineage>
</organism>
<accession>A0A6A6X6U6</accession>
<dbReference type="Pfam" id="PF00106">
    <property type="entry name" value="adh_short"/>
    <property type="match status" value="1"/>
</dbReference>
<keyword evidence="4" id="KW-1185">Reference proteome</keyword>
<sequence>MVLKTTYNPDKDIPDQSGKVFFVTGGAAGIGKSTIFNLAKHNPSTIYFTGRNSKTAETVIAEVTAIDASIKIEFLQCDLSSLDSVQTTARKFLAARPSRLDVLICNAGIMGGPPGLSPDGFEIQFATNFLSHALLTKLFLPLLTQTASTFGNARIVNLTSEAMFFCPSTGVVIDDLRTTQENVSYSSFVAKYVRYGQSKMAQTLYTTQLAVHYPGITSIAVNPGVVPTGLINGLPVLDRWFIKLGTWGKEIEATQGPWSTLWAATATEGVSSGKAFSPVGLVLKLYGPAKDETLAKRLWVWTEEALKAWE</sequence>
<evidence type="ECO:0000313" key="3">
    <source>
        <dbReference type="EMBL" id="KAF2791795.1"/>
    </source>
</evidence>
<evidence type="ECO:0000313" key="4">
    <source>
        <dbReference type="Proteomes" id="UP000799757"/>
    </source>
</evidence>
<name>A0A6A6X6U6_9PLEO</name>
<dbReference type="InterPro" id="IPR036291">
    <property type="entry name" value="NAD(P)-bd_dom_sf"/>
</dbReference>